<dbReference type="PANTHER" id="PTHR32322:SF9">
    <property type="entry name" value="AMINO-ACID METABOLITE EFFLUX PUMP-RELATED"/>
    <property type="match status" value="1"/>
</dbReference>
<comment type="caution">
    <text evidence="7">The sequence shown here is derived from an EMBL/GenBank/DDBJ whole genome shotgun (WGS) entry which is preliminary data.</text>
</comment>
<evidence type="ECO:0000256" key="2">
    <source>
        <dbReference type="ARBA" id="ARBA00022692"/>
    </source>
</evidence>
<feature type="transmembrane region" description="Helical" evidence="5">
    <location>
        <begin position="279"/>
        <end position="297"/>
    </location>
</feature>
<organism evidence="7 8">
    <name type="scientific">Dyadobacter jiangsuensis</name>
    <dbReference type="NCBI Taxonomy" id="1591085"/>
    <lineage>
        <taxon>Bacteria</taxon>
        <taxon>Pseudomonadati</taxon>
        <taxon>Bacteroidota</taxon>
        <taxon>Cytophagia</taxon>
        <taxon>Cytophagales</taxon>
        <taxon>Spirosomataceae</taxon>
        <taxon>Dyadobacter</taxon>
    </lineage>
</organism>
<dbReference type="InterPro" id="IPR037185">
    <property type="entry name" value="EmrE-like"/>
</dbReference>
<feature type="transmembrane region" description="Helical" evidence="5">
    <location>
        <begin position="253"/>
        <end position="273"/>
    </location>
</feature>
<feature type="transmembrane region" description="Helical" evidence="5">
    <location>
        <begin position="226"/>
        <end position="246"/>
    </location>
</feature>
<feature type="transmembrane region" description="Helical" evidence="5">
    <location>
        <begin position="104"/>
        <end position="124"/>
    </location>
</feature>
<evidence type="ECO:0000256" key="3">
    <source>
        <dbReference type="ARBA" id="ARBA00022989"/>
    </source>
</evidence>
<dbReference type="InterPro" id="IPR000620">
    <property type="entry name" value="EamA_dom"/>
</dbReference>
<sequence length="312" mass="33609">MWYFACKAVNTNSSSILKPKHLLLALVTVIAWGLNFIAIHIGLEKLPPILLCTARFALTALPWVFFLPRPKAPFKLIVGYGIFTFAIQFGLLFGGMYLGLPAGLSSLVIQVQVFFSIGLAALIFGDVPSVWKVFGALISFIGIGIVASHVDGNTTFIGLALTLLSALSWATGNIFSKKIAAKSPVALVAWGSLVATPVMLTVSYIFEGPELIMHSIRGLTAETIIAVLYIVYLSSFVGYGIWGFLLNTYPTAVVTPFTLLVPVVGLLSAAFFLGEELSSWKLIACVFIMAGLVFNLLEKQIRALASRRTSVG</sequence>
<dbReference type="Pfam" id="PF00892">
    <property type="entry name" value="EamA"/>
    <property type="match status" value="2"/>
</dbReference>
<evidence type="ECO:0000259" key="6">
    <source>
        <dbReference type="Pfam" id="PF00892"/>
    </source>
</evidence>
<evidence type="ECO:0000256" key="4">
    <source>
        <dbReference type="ARBA" id="ARBA00023136"/>
    </source>
</evidence>
<accession>A0A2P8GC62</accession>
<feature type="transmembrane region" description="Helical" evidence="5">
    <location>
        <begin position="187"/>
        <end position="206"/>
    </location>
</feature>
<keyword evidence="8" id="KW-1185">Reference proteome</keyword>
<dbReference type="AlphaFoldDB" id="A0A2P8GC62"/>
<dbReference type="InterPro" id="IPR050638">
    <property type="entry name" value="AA-Vitamin_Transporters"/>
</dbReference>
<evidence type="ECO:0000313" key="8">
    <source>
        <dbReference type="Proteomes" id="UP000241964"/>
    </source>
</evidence>
<evidence type="ECO:0000256" key="1">
    <source>
        <dbReference type="ARBA" id="ARBA00004141"/>
    </source>
</evidence>
<feature type="transmembrane region" description="Helical" evidence="5">
    <location>
        <begin position="78"/>
        <end position="98"/>
    </location>
</feature>
<protein>
    <submittedName>
        <fullName evidence="7">O-acetylserine/cysteine efflux transporter</fullName>
    </submittedName>
</protein>
<comment type="subcellular location">
    <subcellularLocation>
        <location evidence="1">Membrane</location>
        <topology evidence="1">Multi-pass membrane protein</topology>
    </subcellularLocation>
</comment>
<gene>
    <name evidence="7" type="ORF">CLV60_103341</name>
</gene>
<feature type="transmembrane region" description="Helical" evidence="5">
    <location>
        <begin position="48"/>
        <end position="66"/>
    </location>
</feature>
<dbReference type="PANTHER" id="PTHR32322">
    <property type="entry name" value="INNER MEMBRANE TRANSPORTER"/>
    <property type="match status" value="1"/>
</dbReference>
<dbReference type="GO" id="GO:0016020">
    <property type="term" value="C:membrane"/>
    <property type="evidence" value="ECO:0007669"/>
    <property type="project" value="UniProtKB-SubCell"/>
</dbReference>
<evidence type="ECO:0000256" key="5">
    <source>
        <dbReference type="SAM" id="Phobius"/>
    </source>
</evidence>
<proteinExistence type="predicted"/>
<feature type="transmembrane region" description="Helical" evidence="5">
    <location>
        <begin position="156"/>
        <end position="175"/>
    </location>
</feature>
<name>A0A2P8GC62_9BACT</name>
<keyword evidence="4 5" id="KW-0472">Membrane</keyword>
<reference evidence="7 8" key="1">
    <citation type="submission" date="2018-03" db="EMBL/GenBank/DDBJ databases">
        <title>Genomic Encyclopedia of Archaeal and Bacterial Type Strains, Phase II (KMG-II): from individual species to whole genera.</title>
        <authorList>
            <person name="Goeker M."/>
        </authorList>
    </citation>
    <scope>NUCLEOTIDE SEQUENCE [LARGE SCALE GENOMIC DNA]</scope>
    <source>
        <strain evidence="7 8">DSM 29057</strain>
    </source>
</reference>
<keyword evidence="3 5" id="KW-1133">Transmembrane helix</keyword>
<feature type="domain" description="EamA" evidence="6">
    <location>
        <begin position="157"/>
        <end position="296"/>
    </location>
</feature>
<dbReference type="SUPFAM" id="SSF103481">
    <property type="entry name" value="Multidrug resistance efflux transporter EmrE"/>
    <property type="match status" value="2"/>
</dbReference>
<feature type="transmembrane region" description="Helical" evidence="5">
    <location>
        <begin position="131"/>
        <end position="150"/>
    </location>
</feature>
<dbReference type="Proteomes" id="UP000241964">
    <property type="component" value="Unassembled WGS sequence"/>
</dbReference>
<keyword evidence="2 5" id="KW-0812">Transmembrane</keyword>
<feature type="domain" description="EamA" evidence="6">
    <location>
        <begin position="22"/>
        <end position="146"/>
    </location>
</feature>
<dbReference type="EMBL" id="PYAS01000003">
    <property type="protein sequence ID" value="PSL31475.1"/>
    <property type="molecule type" value="Genomic_DNA"/>
</dbReference>
<evidence type="ECO:0000313" key="7">
    <source>
        <dbReference type="EMBL" id="PSL31475.1"/>
    </source>
</evidence>
<feature type="transmembrane region" description="Helical" evidence="5">
    <location>
        <begin position="21"/>
        <end position="42"/>
    </location>
</feature>